<dbReference type="InterPro" id="IPR052286">
    <property type="entry name" value="Wnt_signaling_inhibitor"/>
</dbReference>
<dbReference type="SMART" id="SM00082">
    <property type="entry name" value="LRRCT"/>
    <property type="match status" value="1"/>
</dbReference>
<accession>A0A0N8JVV5</accession>
<keyword evidence="5" id="KW-0472">Membrane</keyword>
<evidence type="ECO:0000256" key="3">
    <source>
        <dbReference type="ARBA" id="ARBA00022737"/>
    </source>
</evidence>
<evidence type="ECO:0000313" key="8">
    <source>
        <dbReference type="Proteomes" id="UP000034805"/>
    </source>
</evidence>
<evidence type="ECO:0000256" key="4">
    <source>
        <dbReference type="SAM" id="MobiDB-lite"/>
    </source>
</evidence>
<evidence type="ECO:0000259" key="6">
    <source>
        <dbReference type="SMART" id="SM00082"/>
    </source>
</evidence>
<evidence type="ECO:0000313" key="7">
    <source>
        <dbReference type="EMBL" id="KPP59193.1"/>
    </source>
</evidence>
<reference evidence="7 8" key="1">
    <citation type="submission" date="2015-08" db="EMBL/GenBank/DDBJ databases">
        <title>The genome of the Asian arowana (Scleropages formosus).</title>
        <authorList>
            <person name="Tan M.H."/>
            <person name="Gan H.M."/>
            <person name="Croft L.J."/>
            <person name="Austin C.M."/>
        </authorList>
    </citation>
    <scope>NUCLEOTIDE SEQUENCE [LARGE SCALE GENOMIC DNA]</scope>
    <source>
        <strain evidence="7">Aro1</strain>
    </source>
</reference>
<dbReference type="InterPro" id="IPR001611">
    <property type="entry name" value="Leu-rich_rpt"/>
</dbReference>
<protein>
    <recommendedName>
        <fullName evidence="6">LRRCT domain-containing protein</fullName>
    </recommendedName>
</protein>
<proteinExistence type="predicted"/>
<name>A0A0N8JVV5_SCLFO</name>
<dbReference type="Proteomes" id="UP000034805">
    <property type="component" value="Unassembled WGS sequence"/>
</dbReference>
<keyword evidence="5" id="KW-0812">Transmembrane</keyword>
<keyword evidence="1" id="KW-0433">Leucine-rich repeat</keyword>
<dbReference type="InterPro" id="IPR003591">
    <property type="entry name" value="Leu-rich_rpt_typical-subtyp"/>
</dbReference>
<dbReference type="EMBL" id="JARO02012534">
    <property type="protein sequence ID" value="KPP59193.1"/>
    <property type="molecule type" value="Genomic_DNA"/>
</dbReference>
<keyword evidence="2" id="KW-0732">Signal</keyword>
<gene>
    <name evidence="7" type="ORF">Z043_122912</name>
</gene>
<dbReference type="SMART" id="SM00369">
    <property type="entry name" value="LRR_TYP"/>
    <property type="match status" value="1"/>
</dbReference>
<evidence type="ECO:0000256" key="1">
    <source>
        <dbReference type="ARBA" id="ARBA00022614"/>
    </source>
</evidence>
<dbReference type="InterPro" id="IPR032675">
    <property type="entry name" value="LRR_dom_sf"/>
</dbReference>
<feature type="domain" description="LRRCT" evidence="6">
    <location>
        <begin position="66"/>
        <end position="118"/>
    </location>
</feature>
<keyword evidence="5" id="KW-1133">Transmembrane helix</keyword>
<dbReference type="Gene3D" id="3.80.10.10">
    <property type="entry name" value="Ribonuclease Inhibitor"/>
    <property type="match status" value="1"/>
</dbReference>
<dbReference type="PANTHER" id="PTHR24364">
    <property type="entry name" value="LP06937P"/>
    <property type="match status" value="1"/>
</dbReference>
<dbReference type="GO" id="GO:0090090">
    <property type="term" value="P:negative regulation of canonical Wnt signaling pathway"/>
    <property type="evidence" value="ECO:0007669"/>
    <property type="project" value="TreeGrafter"/>
</dbReference>
<dbReference type="SUPFAM" id="SSF52058">
    <property type="entry name" value="L domain-like"/>
    <property type="match status" value="1"/>
</dbReference>
<organism evidence="7 8">
    <name type="scientific">Scleropages formosus</name>
    <name type="common">Asian bonytongue</name>
    <name type="synonym">Osteoglossum formosum</name>
    <dbReference type="NCBI Taxonomy" id="113540"/>
    <lineage>
        <taxon>Eukaryota</taxon>
        <taxon>Metazoa</taxon>
        <taxon>Chordata</taxon>
        <taxon>Craniata</taxon>
        <taxon>Vertebrata</taxon>
        <taxon>Euteleostomi</taxon>
        <taxon>Actinopterygii</taxon>
        <taxon>Neopterygii</taxon>
        <taxon>Teleostei</taxon>
        <taxon>Osteoglossocephala</taxon>
        <taxon>Osteoglossomorpha</taxon>
        <taxon>Osteoglossiformes</taxon>
        <taxon>Osteoglossidae</taxon>
        <taxon>Scleropages</taxon>
    </lineage>
</organism>
<dbReference type="GO" id="GO:0005886">
    <property type="term" value="C:plasma membrane"/>
    <property type="evidence" value="ECO:0007669"/>
    <property type="project" value="TreeGrafter"/>
</dbReference>
<evidence type="ECO:0000256" key="2">
    <source>
        <dbReference type="ARBA" id="ARBA00022729"/>
    </source>
</evidence>
<evidence type="ECO:0000256" key="5">
    <source>
        <dbReference type="SAM" id="Phobius"/>
    </source>
</evidence>
<dbReference type="PANTHER" id="PTHR24364:SF22">
    <property type="entry name" value="TROPHOBLAST GLYCOPROTEIN A-RELATED"/>
    <property type="match status" value="1"/>
</dbReference>
<feature type="transmembrane region" description="Helical" evidence="5">
    <location>
        <begin position="134"/>
        <end position="154"/>
    </location>
</feature>
<dbReference type="STRING" id="113540.ENSSFOP00015068597"/>
<dbReference type="AlphaFoldDB" id="A0A0N8JVV5"/>
<feature type="region of interest" description="Disordered" evidence="4">
    <location>
        <begin position="314"/>
        <end position="358"/>
    </location>
</feature>
<dbReference type="InterPro" id="IPR000483">
    <property type="entry name" value="Cys-rich_flank_reg_C"/>
</dbReference>
<comment type="caution">
    <text evidence="7">The sequence shown here is derived from an EMBL/GenBank/DDBJ whole genome shotgun (WGS) entry which is preliminary data.</text>
</comment>
<sequence length="389" mass="42009">MFAHLPGLRRLLLANNSLVALHNGTFAGPERLEKLDLTLNAFRTFREEGLQELERPAAVRLLLAGNPYACSCELEDFAAWLNSSRARVDDSELLTCASPPALRDASVRALGGRSLACHDGPVGEGTALALQTSYAFLGVVLGFVGVVFLFVLYLNRRGIKKWIVDTRDACRDVLEGYHYRYEMDSDPRLGHVSTSGDLDAPDTFRLYRGLTAFSSLVAFELLQMLPHRALVSLSFPPGDERLLQSAGGPAVVPLRGGVICLGEISSRPSRCREDGRCRREETEETMRPSLSPFVLNLTGVLGRCAMMIPTRSSVSTVSTSSPPPLNISGVKGHGDGNEGPPGAQRPRPSQSEELPTSPRTAVLCPLGLVAGLRPTVTVASLQRGFMGTL</sequence>
<dbReference type="Pfam" id="PF13855">
    <property type="entry name" value="LRR_8"/>
    <property type="match status" value="1"/>
</dbReference>
<feature type="compositionally biased region" description="Polar residues" evidence="4">
    <location>
        <begin position="347"/>
        <end position="358"/>
    </location>
</feature>
<keyword evidence="3" id="KW-0677">Repeat</keyword>